<feature type="domain" description="Cytochrome c" evidence="7">
    <location>
        <begin position="355"/>
        <end position="454"/>
    </location>
</feature>
<reference evidence="8 9" key="1">
    <citation type="submission" date="2018-02" db="EMBL/GenBank/DDBJ databases">
        <title>Comparative genomes isolates from brazilian mangrove.</title>
        <authorList>
            <person name="Araujo J.E."/>
            <person name="Taketani R.G."/>
            <person name="Silva M.C.P."/>
            <person name="Loureco M.V."/>
            <person name="Andreote F.D."/>
        </authorList>
    </citation>
    <scope>NUCLEOTIDE SEQUENCE [LARGE SCALE GENOMIC DNA]</scope>
    <source>
        <strain evidence="8 9">HEX-2 MGV</strain>
    </source>
</reference>
<feature type="transmembrane region" description="Helical" evidence="6">
    <location>
        <begin position="16"/>
        <end position="44"/>
    </location>
</feature>
<keyword evidence="1 4" id="KW-0349">Heme</keyword>
<evidence type="ECO:0000256" key="5">
    <source>
        <dbReference type="SAM" id="MobiDB-lite"/>
    </source>
</evidence>
<dbReference type="InterPro" id="IPR036909">
    <property type="entry name" value="Cyt_c-like_dom_sf"/>
</dbReference>
<evidence type="ECO:0000256" key="4">
    <source>
        <dbReference type="PROSITE-ProRule" id="PRU00433"/>
    </source>
</evidence>
<dbReference type="GO" id="GO:0009055">
    <property type="term" value="F:electron transfer activity"/>
    <property type="evidence" value="ECO:0007669"/>
    <property type="project" value="InterPro"/>
</dbReference>
<evidence type="ECO:0000259" key="7">
    <source>
        <dbReference type="PROSITE" id="PS51007"/>
    </source>
</evidence>
<comment type="caution">
    <text evidence="8">The sequence shown here is derived from an EMBL/GenBank/DDBJ whole genome shotgun (WGS) entry which is preliminary data.</text>
</comment>
<keyword evidence="2 4" id="KW-0479">Metal-binding</keyword>
<dbReference type="PROSITE" id="PS51007">
    <property type="entry name" value="CYTC"/>
    <property type="match status" value="1"/>
</dbReference>
<evidence type="ECO:0000256" key="6">
    <source>
        <dbReference type="SAM" id="Phobius"/>
    </source>
</evidence>
<evidence type="ECO:0000256" key="2">
    <source>
        <dbReference type="ARBA" id="ARBA00022723"/>
    </source>
</evidence>
<proteinExistence type="predicted"/>
<feature type="transmembrane region" description="Helical" evidence="6">
    <location>
        <begin position="215"/>
        <end position="237"/>
    </location>
</feature>
<feature type="transmembrane region" description="Helical" evidence="6">
    <location>
        <begin position="182"/>
        <end position="203"/>
    </location>
</feature>
<dbReference type="EMBL" id="PUIA01000057">
    <property type="protein sequence ID" value="PQO27451.1"/>
    <property type="molecule type" value="Genomic_DNA"/>
</dbReference>
<feature type="transmembrane region" description="Helical" evidence="6">
    <location>
        <begin position="64"/>
        <end position="89"/>
    </location>
</feature>
<sequence length="473" mass="52616">MEVFPVNQYDPLMPGILMAIVAVVHVFLAQFAVGGGMLLCYFQWLAMTGRCANARLFVHGYFKWLVLISFVAGAVTGVGIWFTAIQVSAPTIGEMIRNFHWIWATEYLFFLLEIFAGYLFYRYHRNISDAACLKLLGMYAFAAWMSLFLINGIISWQLTPGGWIDDHSIVAGFFNPTFWPSLFFRTIVALTLSGLVACIVVNTMTKLDQEEKRKLINYAAHLLVPMVLMPILGGWFMLAMPEDSRSWVTGGSPAMTLFMNISVGASVAIGGYAFIGMFLQKLYINGATATLLLMLAFGATAGGEFVREGSRKPYSIRYWMYSNGIFPDEVAQMRKDGCLANDPYPLTDGTKVAGEVTTRGAKVFRRQCAVCHTVVGINGVTDLTKTWDADQMRMNFAKLQHTKPFMPPFAGTPEELESLVRYLKWVEHGDDEAAEAPLEEEALANIQKWLDAAGTEPASGPRHRSDVAMKGDR</sequence>
<dbReference type="OrthoDB" id="9795893at2"/>
<evidence type="ECO:0000313" key="8">
    <source>
        <dbReference type="EMBL" id="PQO27451.1"/>
    </source>
</evidence>
<keyword evidence="6" id="KW-1133">Transmembrane helix</keyword>
<dbReference type="Proteomes" id="UP000240009">
    <property type="component" value="Unassembled WGS sequence"/>
</dbReference>
<name>A0A2S8F5M0_9BACT</name>
<dbReference type="RefSeq" id="WP_105356206.1">
    <property type="nucleotide sequence ID" value="NZ_PUIA01000057.1"/>
</dbReference>
<dbReference type="GO" id="GO:0020037">
    <property type="term" value="F:heme binding"/>
    <property type="evidence" value="ECO:0007669"/>
    <property type="project" value="InterPro"/>
</dbReference>
<feature type="compositionally biased region" description="Basic and acidic residues" evidence="5">
    <location>
        <begin position="463"/>
        <end position="473"/>
    </location>
</feature>
<evidence type="ECO:0000313" key="9">
    <source>
        <dbReference type="Proteomes" id="UP000240009"/>
    </source>
</evidence>
<feature type="transmembrane region" description="Helical" evidence="6">
    <location>
        <begin position="101"/>
        <end position="121"/>
    </location>
</feature>
<feature type="transmembrane region" description="Helical" evidence="6">
    <location>
        <begin position="257"/>
        <end position="275"/>
    </location>
</feature>
<evidence type="ECO:0000256" key="1">
    <source>
        <dbReference type="ARBA" id="ARBA00022617"/>
    </source>
</evidence>
<feature type="transmembrane region" description="Helical" evidence="6">
    <location>
        <begin position="133"/>
        <end position="154"/>
    </location>
</feature>
<keyword evidence="6" id="KW-0472">Membrane</keyword>
<keyword evidence="3 4" id="KW-0408">Iron</keyword>
<gene>
    <name evidence="8" type="ORF">C5Y96_18105</name>
</gene>
<keyword evidence="6" id="KW-0812">Transmembrane</keyword>
<dbReference type="InterPro" id="IPR009056">
    <property type="entry name" value="Cyt_c-like_dom"/>
</dbReference>
<dbReference type="Pfam" id="PF13442">
    <property type="entry name" value="Cytochrome_CBB3"/>
    <property type="match status" value="1"/>
</dbReference>
<accession>A0A2S8F5M0</accession>
<evidence type="ECO:0000256" key="3">
    <source>
        <dbReference type="ARBA" id="ARBA00023004"/>
    </source>
</evidence>
<dbReference type="SUPFAM" id="SSF46626">
    <property type="entry name" value="Cytochrome c"/>
    <property type="match status" value="1"/>
</dbReference>
<dbReference type="GO" id="GO:0046872">
    <property type="term" value="F:metal ion binding"/>
    <property type="evidence" value="ECO:0007669"/>
    <property type="project" value="UniProtKB-KW"/>
</dbReference>
<dbReference type="AlphaFoldDB" id="A0A2S8F5M0"/>
<feature type="region of interest" description="Disordered" evidence="5">
    <location>
        <begin position="452"/>
        <end position="473"/>
    </location>
</feature>
<dbReference type="Gene3D" id="1.10.760.10">
    <property type="entry name" value="Cytochrome c-like domain"/>
    <property type="match status" value="1"/>
</dbReference>
<feature type="transmembrane region" description="Helical" evidence="6">
    <location>
        <begin position="282"/>
        <end position="303"/>
    </location>
</feature>
<organism evidence="8 9">
    <name type="scientific">Blastopirellula marina</name>
    <dbReference type="NCBI Taxonomy" id="124"/>
    <lineage>
        <taxon>Bacteria</taxon>
        <taxon>Pseudomonadati</taxon>
        <taxon>Planctomycetota</taxon>
        <taxon>Planctomycetia</taxon>
        <taxon>Pirellulales</taxon>
        <taxon>Pirellulaceae</taxon>
        <taxon>Blastopirellula</taxon>
    </lineage>
</organism>
<protein>
    <submittedName>
        <fullName evidence="8">Cytochrome BD quinol oxidase subunit I</fullName>
    </submittedName>
</protein>